<dbReference type="AlphaFoldDB" id="A0A3N9UPZ5"/>
<keyword evidence="5 7" id="KW-1133">Transmembrane helix</keyword>
<keyword evidence="4 7" id="KW-0812">Transmembrane</keyword>
<dbReference type="Pfam" id="PF09335">
    <property type="entry name" value="VTT_dom"/>
    <property type="match status" value="1"/>
</dbReference>
<dbReference type="GO" id="GO:0005886">
    <property type="term" value="C:plasma membrane"/>
    <property type="evidence" value="ECO:0007669"/>
    <property type="project" value="UniProtKB-SubCell"/>
</dbReference>
<dbReference type="OrthoDB" id="9813426at2"/>
<evidence type="ECO:0000313" key="10">
    <source>
        <dbReference type="Proteomes" id="UP000274033"/>
    </source>
</evidence>
<comment type="subcellular location">
    <subcellularLocation>
        <location evidence="1 7">Cell membrane</location>
        <topology evidence="1 7">Multi-pass membrane protein</topology>
    </subcellularLocation>
</comment>
<evidence type="ECO:0000313" key="9">
    <source>
        <dbReference type="EMBL" id="RQW74592.1"/>
    </source>
</evidence>
<feature type="transmembrane region" description="Helical" evidence="7">
    <location>
        <begin position="55"/>
        <end position="83"/>
    </location>
</feature>
<keyword evidence="6 7" id="KW-0472">Membrane</keyword>
<keyword evidence="10" id="KW-1185">Reference proteome</keyword>
<dbReference type="PANTHER" id="PTHR30353">
    <property type="entry name" value="INNER MEMBRANE PROTEIN DEDA-RELATED"/>
    <property type="match status" value="1"/>
</dbReference>
<dbReference type="InterPro" id="IPR058127">
    <property type="entry name" value="DedA"/>
</dbReference>
<dbReference type="InterPro" id="IPR032818">
    <property type="entry name" value="DedA-like"/>
</dbReference>
<gene>
    <name evidence="9" type="ORF">EBB45_10170</name>
</gene>
<sequence>MSFIQGLIDFILHIDEHLVEIIQDFGIWSYGIIFSIVFVETGVVIMPFLPGDSLLFASGALAAMDAFNLVTLIIVFFLAAVLGDTLNYHIGKKVGLTISSNSFLGRIINQEKMDAAQRFFNKHGGKTIVFARFMPFIRTFIPFVAGASKMNYSYFLVYNALGGALWVLICTLAGYFFGNIPVIKENFSTVILIIIFISVLPAIIGAFRSKKKV</sequence>
<dbReference type="RefSeq" id="WP_124764379.1">
    <property type="nucleotide sequence ID" value="NZ_JAFBDY010000007.1"/>
</dbReference>
<evidence type="ECO:0000256" key="4">
    <source>
        <dbReference type="ARBA" id="ARBA00022692"/>
    </source>
</evidence>
<proteinExistence type="inferred from homology"/>
<evidence type="ECO:0000256" key="6">
    <source>
        <dbReference type="ARBA" id="ARBA00023136"/>
    </source>
</evidence>
<evidence type="ECO:0000256" key="1">
    <source>
        <dbReference type="ARBA" id="ARBA00004651"/>
    </source>
</evidence>
<evidence type="ECO:0000259" key="8">
    <source>
        <dbReference type="Pfam" id="PF09335"/>
    </source>
</evidence>
<evidence type="ECO:0000256" key="3">
    <source>
        <dbReference type="ARBA" id="ARBA00022475"/>
    </source>
</evidence>
<dbReference type="PANTHER" id="PTHR30353:SF0">
    <property type="entry name" value="TRANSMEMBRANE PROTEIN"/>
    <property type="match status" value="1"/>
</dbReference>
<dbReference type="NCBIfam" id="NF008102">
    <property type="entry name" value="PRK10847.1"/>
    <property type="match status" value="1"/>
</dbReference>
<keyword evidence="3 7" id="KW-1003">Cell membrane</keyword>
<dbReference type="Proteomes" id="UP000274033">
    <property type="component" value="Unassembled WGS sequence"/>
</dbReference>
<feature type="domain" description="VTT" evidence="8">
    <location>
        <begin position="49"/>
        <end position="175"/>
    </location>
</feature>
<evidence type="ECO:0000256" key="7">
    <source>
        <dbReference type="RuleBase" id="RU367016"/>
    </source>
</evidence>
<feature type="transmembrane region" description="Helical" evidence="7">
    <location>
        <begin position="27"/>
        <end position="49"/>
    </location>
</feature>
<comment type="similarity">
    <text evidence="2 7">Belongs to the DedA family.</text>
</comment>
<accession>A0A3N9UPZ5</accession>
<feature type="transmembrane region" description="Helical" evidence="7">
    <location>
        <begin position="189"/>
        <end position="207"/>
    </location>
</feature>
<protein>
    <submittedName>
        <fullName evidence="9">DedA family protein</fullName>
    </submittedName>
</protein>
<dbReference type="InterPro" id="IPR032816">
    <property type="entry name" value="VTT_dom"/>
</dbReference>
<name>A0A3N9UPZ5_9BACI</name>
<feature type="transmembrane region" description="Helical" evidence="7">
    <location>
        <begin position="155"/>
        <end position="177"/>
    </location>
</feature>
<dbReference type="EMBL" id="RRCT01000008">
    <property type="protein sequence ID" value="RQW74592.1"/>
    <property type="molecule type" value="Genomic_DNA"/>
</dbReference>
<organism evidence="9 10">
    <name type="scientific">Lysinibacillus composti</name>
    <dbReference type="NCBI Taxonomy" id="720633"/>
    <lineage>
        <taxon>Bacteria</taxon>
        <taxon>Bacillati</taxon>
        <taxon>Bacillota</taxon>
        <taxon>Bacilli</taxon>
        <taxon>Bacillales</taxon>
        <taxon>Bacillaceae</taxon>
        <taxon>Lysinibacillus</taxon>
    </lineage>
</organism>
<evidence type="ECO:0000256" key="5">
    <source>
        <dbReference type="ARBA" id="ARBA00022989"/>
    </source>
</evidence>
<comment type="caution">
    <text evidence="9">The sequence shown here is derived from an EMBL/GenBank/DDBJ whole genome shotgun (WGS) entry which is preliminary data.</text>
</comment>
<evidence type="ECO:0000256" key="2">
    <source>
        <dbReference type="ARBA" id="ARBA00010792"/>
    </source>
</evidence>
<reference evidence="9 10" key="1">
    <citation type="journal article" date="2013" name="J. Microbiol.">
        <title>Lysinibacillus chungkukjangi sp. nov., isolated from Chungkukjang, Korean fermented soybean food.</title>
        <authorList>
            <person name="Kim S.J."/>
            <person name="Jang Y.H."/>
            <person name="Hamada M."/>
            <person name="Ahn J.H."/>
            <person name="Weon H.Y."/>
            <person name="Suzuki K."/>
            <person name="Whang K.S."/>
            <person name="Kwon S.W."/>
        </authorList>
    </citation>
    <scope>NUCLEOTIDE SEQUENCE [LARGE SCALE GENOMIC DNA]</scope>
    <source>
        <strain evidence="9 10">MCCC 1A12701</strain>
    </source>
</reference>